<dbReference type="Proteomes" id="UP001162060">
    <property type="component" value="Unassembled WGS sequence"/>
</dbReference>
<comment type="caution">
    <text evidence="1">The sequence shown here is derived from an EMBL/GenBank/DDBJ whole genome shotgun (WGS) entry which is preliminary data.</text>
</comment>
<dbReference type="EMBL" id="CAKLBY020000003">
    <property type="protein sequence ID" value="CAK7892197.1"/>
    <property type="molecule type" value="Genomic_DNA"/>
</dbReference>
<accession>A0AAV1SZL3</accession>
<evidence type="ECO:0000313" key="1">
    <source>
        <dbReference type="EMBL" id="CAK7892197.1"/>
    </source>
</evidence>
<evidence type="ECO:0000313" key="3">
    <source>
        <dbReference type="Proteomes" id="UP001162060"/>
    </source>
</evidence>
<dbReference type="EMBL" id="CAKLBY020000264">
    <property type="protein sequence ID" value="CAK7941444.1"/>
    <property type="molecule type" value="Genomic_DNA"/>
</dbReference>
<evidence type="ECO:0000313" key="2">
    <source>
        <dbReference type="EMBL" id="CAK7941444.1"/>
    </source>
</evidence>
<proteinExistence type="predicted"/>
<organism evidence="1 3">
    <name type="scientific">Peronospora matthiolae</name>
    <dbReference type="NCBI Taxonomy" id="2874970"/>
    <lineage>
        <taxon>Eukaryota</taxon>
        <taxon>Sar</taxon>
        <taxon>Stramenopiles</taxon>
        <taxon>Oomycota</taxon>
        <taxon>Peronosporomycetes</taxon>
        <taxon>Peronosporales</taxon>
        <taxon>Peronosporaceae</taxon>
        <taxon>Peronospora</taxon>
    </lineage>
</organism>
<name>A0AAV1SZL3_9STRA</name>
<gene>
    <name evidence="2" type="ORF">PM001_LOCUS26594</name>
    <name evidence="1" type="ORF">PM001_LOCUS353</name>
</gene>
<reference evidence="1" key="1">
    <citation type="submission" date="2024-01" db="EMBL/GenBank/DDBJ databases">
        <authorList>
            <person name="Webb A."/>
        </authorList>
    </citation>
    <scope>NUCLEOTIDE SEQUENCE</scope>
    <source>
        <strain evidence="1">Pm1</strain>
    </source>
</reference>
<dbReference type="AlphaFoldDB" id="A0AAV1SZL3"/>
<protein>
    <submittedName>
        <fullName evidence="1">Uncharacterized protein</fullName>
    </submittedName>
</protein>
<sequence>MNGWTAEWTMKQTVLLACTRASRNQWEQWSLLGKSCNESARKAVAG</sequence>